<dbReference type="AlphaFoldDB" id="A0A1H8Q773"/>
<organism evidence="1 2">
    <name type="scientific">Flavobacterium sinopsychrotolerans</name>
    <dbReference type="NCBI Taxonomy" id="604089"/>
    <lineage>
        <taxon>Bacteria</taxon>
        <taxon>Pseudomonadati</taxon>
        <taxon>Bacteroidota</taxon>
        <taxon>Flavobacteriia</taxon>
        <taxon>Flavobacteriales</taxon>
        <taxon>Flavobacteriaceae</taxon>
        <taxon>Flavobacterium</taxon>
    </lineage>
</organism>
<proteinExistence type="predicted"/>
<dbReference type="InterPro" id="IPR027417">
    <property type="entry name" value="P-loop_NTPase"/>
</dbReference>
<dbReference type="EMBL" id="FODN01000007">
    <property type="protein sequence ID" value="SEO49613.1"/>
    <property type="molecule type" value="Genomic_DNA"/>
</dbReference>
<dbReference type="GO" id="GO:0004519">
    <property type="term" value="F:endonuclease activity"/>
    <property type="evidence" value="ECO:0007669"/>
    <property type="project" value="UniProtKB-KW"/>
</dbReference>
<keyword evidence="2" id="KW-1185">Reference proteome</keyword>
<evidence type="ECO:0000313" key="2">
    <source>
        <dbReference type="Proteomes" id="UP000198657"/>
    </source>
</evidence>
<dbReference type="InterPro" id="IPR052934">
    <property type="entry name" value="Methyl-DNA_Rec/Restrict_Enz"/>
</dbReference>
<dbReference type="RefSeq" id="WP_091172716.1">
    <property type="nucleotide sequence ID" value="NZ_CBCSFM010000004.1"/>
</dbReference>
<name>A0A1H8Q773_9FLAO</name>
<dbReference type="PANTHER" id="PTHR37291:SF1">
    <property type="entry name" value="TYPE IV METHYL-DIRECTED RESTRICTION ENZYME ECOKMCRB SUBUNIT"/>
    <property type="match status" value="1"/>
</dbReference>
<keyword evidence="1" id="KW-0255">Endonuclease</keyword>
<dbReference type="OrthoDB" id="9781481at2"/>
<evidence type="ECO:0000313" key="1">
    <source>
        <dbReference type="EMBL" id="SEO49613.1"/>
    </source>
</evidence>
<reference evidence="2" key="1">
    <citation type="submission" date="2016-10" db="EMBL/GenBank/DDBJ databases">
        <authorList>
            <person name="Varghese N."/>
            <person name="Submissions S."/>
        </authorList>
    </citation>
    <scope>NUCLEOTIDE SEQUENCE [LARGE SCALE GENOMIC DNA]</scope>
    <source>
        <strain evidence="2">CGMCC 1.8704</strain>
    </source>
</reference>
<protein>
    <submittedName>
        <fullName evidence="1">5-methylcytosine-specific restriction endonuclease McrBC, GTP-binding regulatory subunit McrB</fullName>
    </submittedName>
</protein>
<dbReference type="Gene3D" id="3.40.50.300">
    <property type="entry name" value="P-loop containing nucleotide triphosphate hydrolases"/>
    <property type="match status" value="1"/>
</dbReference>
<accession>A0A1H8Q773</accession>
<keyword evidence="1" id="KW-0540">Nuclease</keyword>
<sequence length="671" mass="76668">MNFFSIKTSFQDTIKQVLSNNKNIVFNDLSGYDKNKILKGDLVFIIISGDKVKKSIKYENGLRAIGKISKTPLKGKDDKHFGLEVEIIHFLLKSISKKDFYYYPSLQDVGNLGPDTKGSAAQPCRFIEGVSGQNVIRAIKDITKSNLDPSIFDSIVGNNYFIEKLQISTLDGNIKIKGDNKISFYIQEKFVEWFKKAENYKKSYEGLVNLKVLSFWNESYFNNSLFLIELDNLEESFLKTEKLIADKSNQEWKSYSEASSKGAPEAVLGKNNYLKFLFEFLKEENNINKLRDFDLSQNVICSLIQEPFDYKKFHKNTQEAGLIFSEPITARFVASLCTKPFVICSGLSGSGKTKLAQAFVRWICETEEQYKIIPVGADWTNREPLLGYPNAIETEKYVVPENGALELIIKASLDDKKPYFLILDEMNLSHVERYFADFLSAMESGEAIPLHTIEDHEYMPNNIILPKNLFIIGTVNIDETTYMFSPKVLDRANTIEFRVNEKDLTNYFDSKIKLDMDSLKFKGTSMAESFINIATDETNKDFDKAKVELLYFFTELKKSGAEFGYRSASEIGRLIQKLEELGEEGDDLLDIAIMQKLLPKLHGSRSKLSKILITLGNLCLNDSIDSKTKYFDQLDDIDFTESNIKYKLSFEKIIRMYKNALDNGFTSYAEA</sequence>
<dbReference type="STRING" id="604089.SAMN04487942_2922"/>
<dbReference type="PANTHER" id="PTHR37291">
    <property type="entry name" value="5-METHYLCYTOSINE-SPECIFIC RESTRICTION ENZYME B"/>
    <property type="match status" value="1"/>
</dbReference>
<dbReference type="SUPFAM" id="SSF52540">
    <property type="entry name" value="P-loop containing nucleoside triphosphate hydrolases"/>
    <property type="match status" value="1"/>
</dbReference>
<gene>
    <name evidence="1" type="ORF">SAMN04487942_2922</name>
</gene>
<dbReference type="Proteomes" id="UP000198657">
    <property type="component" value="Unassembled WGS sequence"/>
</dbReference>
<keyword evidence="1" id="KW-0378">Hydrolase</keyword>